<dbReference type="Pfam" id="PF02541">
    <property type="entry name" value="Ppx-GppA"/>
    <property type="match status" value="1"/>
</dbReference>
<sequence>MSILAGIDCGTNSIRLLIAQQQEDGTLKDLVREMKVVRLGQDVDKTGRLAPEALERTFAAVEEYAQKIREYDVQKALFVATSASRDAENAADFVSGVKARLGIEPAVISGDQEAQFSFSGALSGVGSSLTGPLLVVDIGGGSTEFVRGTETAQSAISTDMGCVRVTERFLKDGRVEEAKEFINGLLDEADQVVDFSSINTLVGLAGSVTTITAYALGLEKYDPQRIDGTQLSPQDVIKACEGLRQASEEAKAQMGFMHPGRRDVIAAGALIWQLIVERLLAAREEAGQELNPVVTSEHDILDGITLAAAQLGQTPQ</sequence>
<dbReference type="InterPro" id="IPR003695">
    <property type="entry name" value="Ppx_GppA_N"/>
</dbReference>
<dbReference type="GO" id="GO:0016462">
    <property type="term" value="F:pyrophosphatase activity"/>
    <property type="evidence" value="ECO:0007669"/>
    <property type="project" value="TreeGrafter"/>
</dbReference>
<dbReference type="CDD" id="cd24119">
    <property type="entry name" value="ASKHA_NBD_MtPPX2-like"/>
    <property type="match status" value="1"/>
</dbReference>
<reference evidence="2 3" key="1">
    <citation type="submission" date="2016-11" db="EMBL/GenBank/DDBJ databases">
        <title>Actinomyces gypaetusis sp. nov. isolated from the vulture Gypaetus barbatus in Qinghai Tibet Plateau China.</title>
        <authorList>
            <person name="Meng X."/>
        </authorList>
    </citation>
    <scope>NUCLEOTIDE SEQUENCE [LARGE SCALE GENOMIC DNA]</scope>
    <source>
        <strain evidence="2 3">VUL4_2</strain>
    </source>
</reference>
<dbReference type="InterPro" id="IPR043129">
    <property type="entry name" value="ATPase_NBD"/>
</dbReference>
<dbReference type="PANTHER" id="PTHR30005">
    <property type="entry name" value="EXOPOLYPHOSPHATASE"/>
    <property type="match status" value="1"/>
</dbReference>
<organism evidence="2 3">
    <name type="scientific">Boudabousia liubingyangii</name>
    <dbReference type="NCBI Taxonomy" id="1921764"/>
    <lineage>
        <taxon>Bacteria</taxon>
        <taxon>Bacillati</taxon>
        <taxon>Actinomycetota</taxon>
        <taxon>Actinomycetes</taxon>
        <taxon>Actinomycetales</taxon>
        <taxon>Actinomycetaceae</taxon>
        <taxon>Boudabousia</taxon>
    </lineage>
</organism>
<dbReference type="EMBL" id="MQSV01000006">
    <property type="protein sequence ID" value="OKL46197.1"/>
    <property type="molecule type" value="Genomic_DNA"/>
</dbReference>
<gene>
    <name evidence="2" type="ORF">BSR29_08080</name>
</gene>
<dbReference type="AlphaFoldDB" id="A0A1Q5PJS9"/>
<dbReference type="InterPro" id="IPR050273">
    <property type="entry name" value="GppA/Ppx_hydrolase"/>
</dbReference>
<feature type="domain" description="Ppx/GppA phosphatase N-terminal" evidence="1">
    <location>
        <begin position="21"/>
        <end position="279"/>
    </location>
</feature>
<dbReference type="Gene3D" id="3.30.420.150">
    <property type="entry name" value="Exopolyphosphatase. Domain 2"/>
    <property type="match status" value="1"/>
</dbReference>
<dbReference type="STRING" id="1921764.BSR28_07375"/>
<dbReference type="RefSeq" id="WP_073709792.1">
    <property type="nucleotide sequence ID" value="NZ_MQSV01000006.1"/>
</dbReference>
<evidence type="ECO:0000313" key="2">
    <source>
        <dbReference type="EMBL" id="OKL46197.1"/>
    </source>
</evidence>
<accession>A0A1Q5PJS9</accession>
<dbReference type="PANTHER" id="PTHR30005:SF13">
    <property type="entry name" value="EXOPOLYPHOSPHATASE 2"/>
    <property type="match status" value="1"/>
</dbReference>
<comment type="caution">
    <text evidence="2">The sequence shown here is derived from an EMBL/GenBank/DDBJ whole genome shotgun (WGS) entry which is preliminary data.</text>
</comment>
<name>A0A1Q5PJS9_9ACTO</name>
<protein>
    <submittedName>
        <fullName evidence="2">Exopolyphosphatase</fullName>
    </submittedName>
</protein>
<dbReference type="SUPFAM" id="SSF53067">
    <property type="entry name" value="Actin-like ATPase domain"/>
    <property type="match status" value="2"/>
</dbReference>
<proteinExistence type="predicted"/>
<dbReference type="Proteomes" id="UP000186785">
    <property type="component" value="Unassembled WGS sequence"/>
</dbReference>
<dbReference type="Gene3D" id="3.30.420.40">
    <property type="match status" value="1"/>
</dbReference>
<evidence type="ECO:0000259" key="1">
    <source>
        <dbReference type="Pfam" id="PF02541"/>
    </source>
</evidence>
<dbReference type="OrthoDB" id="9793035at2"/>
<evidence type="ECO:0000313" key="3">
    <source>
        <dbReference type="Proteomes" id="UP000186785"/>
    </source>
</evidence>
<keyword evidence="3" id="KW-1185">Reference proteome</keyword>